<organism evidence="8">
    <name type="scientific">Myoviridae sp. ctx322</name>
    <dbReference type="NCBI Taxonomy" id="2826711"/>
    <lineage>
        <taxon>Viruses</taxon>
        <taxon>Duplodnaviria</taxon>
        <taxon>Heunggongvirae</taxon>
        <taxon>Uroviricota</taxon>
        <taxon>Caudoviricetes</taxon>
    </lineage>
</organism>
<dbReference type="InterPro" id="IPR013765">
    <property type="entry name" value="DNA_recomb/repair_RecA"/>
</dbReference>
<dbReference type="PANTHER" id="PTHR45900:SF1">
    <property type="entry name" value="MITOCHONDRIAL DNA REPAIR PROTEIN RECA HOMOLOG-RELATED"/>
    <property type="match status" value="1"/>
</dbReference>
<dbReference type="PRINTS" id="PR00142">
    <property type="entry name" value="RECA"/>
</dbReference>
<feature type="domain" description="RecA family profile 1" evidence="6">
    <location>
        <begin position="34"/>
        <end position="201"/>
    </location>
</feature>
<reference evidence="8" key="1">
    <citation type="journal article" date="2021" name="Proc. Natl. Acad. Sci. U.S.A.">
        <title>A Catalog of Tens of Thousands of Viruses from Human Metagenomes Reveals Hidden Associations with Chronic Diseases.</title>
        <authorList>
            <person name="Tisza M.J."/>
            <person name="Buck C.B."/>
        </authorList>
    </citation>
    <scope>NUCLEOTIDE SEQUENCE</scope>
    <source>
        <strain evidence="8">Ctx322</strain>
    </source>
</reference>
<dbReference type="InterPro" id="IPR020587">
    <property type="entry name" value="RecA_monomer-monomer_interface"/>
</dbReference>
<evidence type="ECO:0000256" key="3">
    <source>
        <dbReference type="ARBA" id="ARBA00022840"/>
    </source>
</evidence>
<sequence length="383" mass="43111">MAKKVRMGIKVPSKNELLKKYGDRIQMASDSTEAKLWLPSTFYALNYAMGGGAPWGKSIEILGEESSGKSLIAYNFAYACQQLGGHVIWVDAEQSWMNSWAKENGIDPEKVTVVNDTRIEYVSDAVADIAIYLRSQLTHNEPILLVVDSIAAMDCSDNIDSKMVEGKAEMGGRAKALYKYFRIRSELFYKLGVTQVYINQLRTALNVGFGKDNSVGTGGAALKFYASIRLAFYAGKSVTVKQKSRERKVGKLVTIRMLKNKVAPPKPTISKCPVYFNPKFHEVGFDRYYGLEDVFVENDILEKTSGGVYKYKGKTLCRGEENFIKLLEEDAELRRKLLKAAEINTIGTTKKQLEKLEHNLYPVDGDIDYESQQDFEVEEDEDE</sequence>
<dbReference type="InterPro" id="IPR020584">
    <property type="entry name" value="DNA_recomb/repair_RecA_CS"/>
</dbReference>
<dbReference type="Pfam" id="PF00154">
    <property type="entry name" value="RecA_N"/>
    <property type="match status" value="1"/>
</dbReference>
<dbReference type="PROSITE" id="PS50163">
    <property type="entry name" value="RECA_3"/>
    <property type="match status" value="1"/>
</dbReference>
<keyword evidence="2" id="KW-0547">Nucleotide-binding</keyword>
<name>A0A8S5N9Y4_9CAUD</name>
<evidence type="ECO:0000256" key="4">
    <source>
        <dbReference type="ARBA" id="ARBA00023125"/>
    </source>
</evidence>
<dbReference type="GO" id="GO:0006281">
    <property type="term" value="P:DNA repair"/>
    <property type="evidence" value="ECO:0007669"/>
    <property type="project" value="InterPro"/>
</dbReference>
<dbReference type="InterPro" id="IPR027417">
    <property type="entry name" value="P-loop_NTPase"/>
</dbReference>
<comment type="similarity">
    <text evidence="1">Belongs to the RecA family.</text>
</comment>
<dbReference type="EMBL" id="BK015115">
    <property type="protein sequence ID" value="DAD91502.1"/>
    <property type="molecule type" value="Genomic_DNA"/>
</dbReference>
<keyword evidence="4" id="KW-0238">DNA-binding</keyword>
<dbReference type="SUPFAM" id="SSF52540">
    <property type="entry name" value="P-loop containing nucleoside triphosphate hydrolases"/>
    <property type="match status" value="1"/>
</dbReference>
<evidence type="ECO:0000259" key="6">
    <source>
        <dbReference type="PROSITE" id="PS50162"/>
    </source>
</evidence>
<evidence type="ECO:0000256" key="1">
    <source>
        <dbReference type="ARBA" id="ARBA00009391"/>
    </source>
</evidence>
<dbReference type="GO" id="GO:0140664">
    <property type="term" value="F:ATP-dependent DNA damage sensor activity"/>
    <property type="evidence" value="ECO:0007669"/>
    <property type="project" value="InterPro"/>
</dbReference>
<evidence type="ECO:0000256" key="2">
    <source>
        <dbReference type="ARBA" id="ARBA00022741"/>
    </source>
</evidence>
<dbReference type="GO" id="GO:0005524">
    <property type="term" value="F:ATP binding"/>
    <property type="evidence" value="ECO:0007669"/>
    <property type="project" value="UniProtKB-KW"/>
</dbReference>
<dbReference type="InterPro" id="IPR049428">
    <property type="entry name" value="RecA-like_N"/>
</dbReference>
<dbReference type="PROSITE" id="PS50162">
    <property type="entry name" value="RECA_2"/>
    <property type="match status" value="1"/>
</dbReference>
<feature type="domain" description="RecA family profile 2" evidence="7">
    <location>
        <begin position="206"/>
        <end position="265"/>
    </location>
</feature>
<dbReference type="PANTHER" id="PTHR45900">
    <property type="entry name" value="RECA"/>
    <property type="match status" value="1"/>
</dbReference>
<evidence type="ECO:0000313" key="8">
    <source>
        <dbReference type="EMBL" id="DAD91502.1"/>
    </source>
</evidence>
<evidence type="ECO:0000259" key="7">
    <source>
        <dbReference type="PROSITE" id="PS50163"/>
    </source>
</evidence>
<keyword evidence="3" id="KW-0067">ATP-binding</keyword>
<keyword evidence="5" id="KW-0233">DNA recombination</keyword>
<protein>
    <submittedName>
        <fullName evidence="8">Protein recA</fullName>
    </submittedName>
</protein>
<dbReference type="GO" id="GO:0006310">
    <property type="term" value="P:DNA recombination"/>
    <property type="evidence" value="ECO:0007669"/>
    <property type="project" value="UniProtKB-KW"/>
</dbReference>
<accession>A0A8S5N9Y4</accession>
<proteinExistence type="inferred from homology"/>
<dbReference type="Gene3D" id="3.40.50.300">
    <property type="entry name" value="P-loop containing nucleotide triphosphate hydrolases"/>
    <property type="match status" value="1"/>
</dbReference>
<evidence type="ECO:0000256" key="5">
    <source>
        <dbReference type="ARBA" id="ARBA00023172"/>
    </source>
</evidence>
<dbReference type="GO" id="GO:0003697">
    <property type="term" value="F:single-stranded DNA binding"/>
    <property type="evidence" value="ECO:0007669"/>
    <property type="project" value="InterPro"/>
</dbReference>
<dbReference type="PROSITE" id="PS00321">
    <property type="entry name" value="RECA_1"/>
    <property type="match status" value="1"/>
</dbReference>
<dbReference type="InterPro" id="IPR020588">
    <property type="entry name" value="RecA_ATP-bd"/>
</dbReference>